<organism evidence="1">
    <name type="scientific">Arundo donax</name>
    <name type="common">Giant reed</name>
    <name type="synonym">Donax arundinaceus</name>
    <dbReference type="NCBI Taxonomy" id="35708"/>
    <lineage>
        <taxon>Eukaryota</taxon>
        <taxon>Viridiplantae</taxon>
        <taxon>Streptophyta</taxon>
        <taxon>Embryophyta</taxon>
        <taxon>Tracheophyta</taxon>
        <taxon>Spermatophyta</taxon>
        <taxon>Magnoliopsida</taxon>
        <taxon>Liliopsida</taxon>
        <taxon>Poales</taxon>
        <taxon>Poaceae</taxon>
        <taxon>PACMAD clade</taxon>
        <taxon>Arundinoideae</taxon>
        <taxon>Arundineae</taxon>
        <taxon>Arundo</taxon>
    </lineage>
</organism>
<dbReference type="EMBL" id="GBRH01182592">
    <property type="protein sequence ID" value="JAE15304.1"/>
    <property type="molecule type" value="Transcribed_RNA"/>
</dbReference>
<name>A0A0A9FVP1_ARUDO</name>
<dbReference type="AlphaFoldDB" id="A0A0A9FVP1"/>
<protein>
    <submittedName>
        <fullName evidence="1">Uncharacterized protein</fullName>
    </submittedName>
</protein>
<proteinExistence type="predicted"/>
<accession>A0A0A9FVP1</accession>
<evidence type="ECO:0000313" key="1">
    <source>
        <dbReference type="EMBL" id="JAE15304.1"/>
    </source>
</evidence>
<sequence>MYWPCSNGLKYLNPCGPGLSAWQLHASPARRPRR</sequence>
<reference evidence="1" key="2">
    <citation type="journal article" date="2015" name="Data Brief">
        <title>Shoot transcriptome of the giant reed, Arundo donax.</title>
        <authorList>
            <person name="Barrero R.A."/>
            <person name="Guerrero F.D."/>
            <person name="Moolhuijzen P."/>
            <person name="Goolsby J.A."/>
            <person name="Tidwell J."/>
            <person name="Bellgard S.E."/>
            <person name="Bellgard M.I."/>
        </authorList>
    </citation>
    <scope>NUCLEOTIDE SEQUENCE</scope>
    <source>
        <tissue evidence="1">Shoot tissue taken approximately 20 cm above the soil surface</tissue>
    </source>
</reference>
<reference evidence="1" key="1">
    <citation type="submission" date="2014-09" db="EMBL/GenBank/DDBJ databases">
        <authorList>
            <person name="Magalhaes I.L.F."/>
            <person name="Oliveira U."/>
            <person name="Santos F.R."/>
            <person name="Vidigal T.H.D.A."/>
            <person name="Brescovit A.D."/>
            <person name="Santos A.J."/>
        </authorList>
    </citation>
    <scope>NUCLEOTIDE SEQUENCE</scope>
    <source>
        <tissue evidence="1">Shoot tissue taken approximately 20 cm above the soil surface</tissue>
    </source>
</reference>